<dbReference type="OrthoDB" id="9795104at2"/>
<organism evidence="3 4">
    <name type="scientific">Arthrobacter crystallopoietes BAB-32</name>
    <dbReference type="NCBI Taxonomy" id="1246476"/>
    <lineage>
        <taxon>Bacteria</taxon>
        <taxon>Bacillati</taxon>
        <taxon>Actinomycetota</taxon>
        <taxon>Actinomycetes</taxon>
        <taxon>Micrococcales</taxon>
        <taxon>Micrococcaceae</taxon>
        <taxon>Crystallibacter</taxon>
    </lineage>
</organism>
<keyword evidence="1" id="KW-1133">Transmembrane helix</keyword>
<evidence type="ECO:0000313" key="4">
    <source>
        <dbReference type="Proteomes" id="UP000010729"/>
    </source>
</evidence>
<dbReference type="RefSeq" id="WP_005270091.1">
    <property type="nucleotide sequence ID" value="NZ_ANPE02000168.1"/>
</dbReference>
<feature type="transmembrane region" description="Helical" evidence="1">
    <location>
        <begin position="61"/>
        <end position="79"/>
    </location>
</feature>
<dbReference type="InterPro" id="IPR019251">
    <property type="entry name" value="DUF2231_TM"/>
</dbReference>
<name>N1V5P3_9MICC</name>
<evidence type="ECO:0000256" key="1">
    <source>
        <dbReference type="SAM" id="Phobius"/>
    </source>
</evidence>
<feature type="domain" description="DUF2231" evidence="2">
    <location>
        <begin position="22"/>
        <end position="158"/>
    </location>
</feature>
<evidence type="ECO:0000313" key="3">
    <source>
        <dbReference type="EMBL" id="EMY33583.1"/>
    </source>
</evidence>
<dbReference type="Proteomes" id="UP000010729">
    <property type="component" value="Unassembled WGS sequence"/>
</dbReference>
<gene>
    <name evidence="3" type="ORF">D477_014121</name>
</gene>
<dbReference type="EMBL" id="ANPE02000168">
    <property type="protein sequence ID" value="EMY33583.1"/>
    <property type="molecule type" value="Genomic_DNA"/>
</dbReference>
<sequence length="168" mass="18121">MEEQSAQYRAKQPRTVLAGPYGHPFHPILITLPIGAWISAVIFDIAAMITREPQVFERGAVWLTGIGIVGALVAALFGFMDYSQIAGRTKAKKTATIHMGLNLITVVLFVVAFLLRMAAGYDEVSVEGFIISLVGLGLLSASGYLGGMLAYHYGVRVADEQTQSEGFQ</sequence>
<reference evidence="3 4" key="1">
    <citation type="journal article" date="2013" name="Genome Announc.">
        <title>Draft Genome Sequence of Arthrobacter crystallopoietes Strain BAB-32, Revealing Genes for Bioremediation.</title>
        <authorList>
            <person name="Joshi M.N."/>
            <person name="Pandit A.S."/>
            <person name="Sharma A."/>
            <person name="Pandya R.V."/>
            <person name="Desai S.M."/>
            <person name="Saxena A.K."/>
            <person name="Bagatharia S.B."/>
        </authorList>
    </citation>
    <scope>NUCLEOTIDE SEQUENCE [LARGE SCALE GENOMIC DNA]</scope>
    <source>
        <strain evidence="3 4">BAB-32</strain>
    </source>
</reference>
<comment type="caution">
    <text evidence="3">The sequence shown here is derived from an EMBL/GenBank/DDBJ whole genome shotgun (WGS) entry which is preliminary data.</text>
</comment>
<keyword evidence="1" id="KW-0472">Membrane</keyword>
<dbReference type="AlphaFoldDB" id="N1V5P3"/>
<protein>
    <recommendedName>
        <fullName evidence="2">DUF2231 domain-containing protein</fullName>
    </recommendedName>
</protein>
<evidence type="ECO:0000259" key="2">
    <source>
        <dbReference type="Pfam" id="PF09990"/>
    </source>
</evidence>
<proteinExistence type="predicted"/>
<dbReference type="Pfam" id="PF09990">
    <property type="entry name" value="DUF2231"/>
    <property type="match status" value="1"/>
</dbReference>
<keyword evidence="1" id="KW-0812">Transmembrane</keyword>
<feature type="transmembrane region" description="Helical" evidence="1">
    <location>
        <begin position="130"/>
        <end position="151"/>
    </location>
</feature>
<keyword evidence="4" id="KW-1185">Reference proteome</keyword>
<feature type="transmembrane region" description="Helical" evidence="1">
    <location>
        <begin position="28"/>
        <end position="49"/>
    </location>
</feature>
<feature type="transmembrane region" description="Helical" evidence="1">
    <location>
        <begin position="100"/>
        <end position="118"/>
    </location>
</feature>
<accession>N1V5P3</accession>